<protein>
    <submittedName>
        <fullName evidence="2">Zinc finger, BED-type, Ribonuclease H-like domain protein</fullName>
    </submittedName>
</protein>
<feature type="region of interest" description="Disordered" evidence="1">
    <location>
        <begin position="109"/>
        <end position="191"/>
    </location>
</feature>
<gene>
    <name evidence="2" type="ORF">CTI12_AA450530</name>
</gene>
<feature type="compositionally biased region" description="Acidic residues" evidence="1">
    <location>
        <begin position="131"/>
        <end position="156"/>
    </location>
</feature>
<feature type="compositionally biased region" description="Acidic residues" evidence="1">
    <location>
        <begin position="181"/>
        <end position="191"/>
    </location>
</feature>
<organism evidence="2 3">
    <name type="scientific">Artemisia annua</name>
    <name type="common">Sweet wormwood</name>
    <dbReference type="NCBI Taxonomy" id="35608"/>
    <lineage>
        <taxon>Eukaryota</taxon>
        <taxon>Viridiplantae</taxon>
        <taxon>Streptophyta</taxon>
        <taxon>Embryophyta</taxon>
        <taxon>Tracheophyta</taxon>
        <taxon>Spermatophyta</taxon>
        <taxon>Magnoliopsida</taxon>
        <taxon>eudicotyledons</taxon>
        <taxon>Gunneridae</taxon>
        <taxon>Pentapetalae</taxon>
        <taxon>asterids</taxon>
        <taxon>campanulids</taxon>
        <taxon>Asterales</taxon>
        <taxon>Asteraceae</taxon>
        <taxon>Asteroideae</taxon>
        <taxon>Anthemideae</taxon>
        <taxon>Artemisiinae</taxon>
        <taxon>Artemisia</taxon>
    </lineage>
</organism>
<dbReference type="AlphaFoldDB" id="A0A2U1LUM7"/>
<proteinExistence type="predicted"/>
<dbReference type="Proteomes" id="UP000245207">
    <property type="component" value="Unassembled WGS sequence"/>
</dbReference>
<dbReference type="EMBL" id="PKPP01007685">
    <property type="protein sequence ID" value="PWA52713.1"/>
    <property type="molecule type" value="Genomic_DNA"/>
</dbReference>
<evidence type="ECO:0000256" key="1">
    <source>
        <dbReference type="SAM" id="MobiDB-lite"/>
    </source>
</evidence>
<name>A0A2U1LUM7_ARTAN</name>
<keyword evidence="3" id="KW-1185">Reference proteome</keyword>
<feature type="region of interest" description="Disordered" evidence="1">
    <location>
        <begin position="1"/>
        <end position="34"/>
    </location>
</feature>
<feature type="compositionally biased region" description="Basic and acidic residues" evidence="1">
    <location>
        <begin position="1"/>
        <end position="11"/>
    </location>
</feature>
<sequence>MSRKNAWKDPAWKYGTEENVPPQGEKKDTRGVKRMKDHLAGTHKDVSPCLNVPTEVKDEIKQYLKSFQDMKFSSQRNFEESVGSDAYYTSGSVNTDRGVRGPMDWMIDRLAGSSKDGEERTEKMTSTNLKEDEDPLVTENVMSDDEWIADPNEDVEGGGGASGEASASGASRKRKSVEINLTDEESEDDLAIVDYGADENEELEDDANYVI</sequence>
<accession>A0A2U1LUM7</accession>
<reference evidence="2 3" key="1">
    <citation type="journal article" date="2018" name="Mol. Plant">
        <title>The genome of Artemisia annua provides insight into the evolution of Asteraceae family and artemisinin biosynthesis.</title>
        <authorList>
            <person name="Shen Q."/>
            <person name="Zhang L."/>
            <person name="Liao Z."/>
            <person name="Wang S."/>
            <person name="Yan T."/>
            <person name="Shi P."/>
            <person name="Liu M."/>
            <person name="Fu X."/>
            <person name="Pan Q."/>
            <person name="Wang Y."/>
            <person name="Lv Z."/>
            <person name="Lu X."/>
            <person name="Zhang F."/>
            <person name="Jiang W."/>
            <person name="Ma Y."/>
            <person name="Chen M."/>
            <person name="Hao X."/>
            <person name="Li L."/>
            <person name="Tang Y."/>
            <person name="Lv G."/>
            <person name="Zhou Y."/>
            <person name="Sun X."/>
            <person name="Brodelius P.E."/>
            <person name="Rose J.K.C."/>
            <person name="Tang K."/>
        </authorList>
    </citation>
    <scope>NUCLEOTIDE SEQUENCE [LARGE SCALE GENOMIC DNA]</scope>
    <source>
        <strain evidence="3">cv. Huhao1</strain>
        <tissue evidence="2">Leaf</tissue>
    </source>
</reference>
<comment type="caution">
    <text evidence="2">The sequence shown here is derived from an EMBL/GenBank/DDBJ whole genome shotgun (WGS) entry which is preliminary data.</text>
</comment>
<dbReference type="OrthoDB" id="2442898at2759"/>
<evidence type="ECO:0000313" key="3">
    <source>
        <dbReference type="Proteomes" id="UP000245207"/>
    </source>
</evidence>
<evidence type="ECO:0000313" key="2">
    <source>
        <dbReference type="EMBL" id="PWA52713.1"/>
    </source>
</evidence>